<dbReference type="Gene3D" id="1.20.1110.10">
    <property type="entry name" value="Calcium-transporting ATPase, transmembrane domain"/>
    <property type="match status" value="2"/>
</dbReference>
<evidence type="ECO:0000259" key="11">
    <source>
        <dbReference type="SMART" id="SM00831"/>
    </source>
</evidence>
<dbReference type="Proteomes" id="UP000236333">
    <property type="component" value="Unassembled WGS sequence"/>
</dbReference>
<evidence type="ECO:0000256" key="1">
    <source>
        <dbReference type="ARBA" id="ARBA00004127"/>
    </source>
</evidence>
<dbReference type="AlphaFoldDB" id="A0A2J8A7U0"/>
<feature type="transmembrane region" description="Helical" evidence="10">
    <location>
        <begin position="248"/>
        <end position="280"/>
    </location>
</feature>
<feature type="transmembrane region" description="Helical" evidence="10">
    <location>
        <begin position="98"/>
        <end position="117"/>
    </location>
</feature>
<dbReference type="Gene3D" id="2.70.150.10">
    <property type="entry name" value="Calcium-transporting ATPase, cytoplasmic transduction domain A"/>
    <property type="match status" value="1"/>
</dbReference>
<keyword evidence="7" id="KW-1278">Translocase</keyword>
<keyword evidence="13" id="KW-1185">Reference proteome</keyword>
<evidence type="ECO:0000256" key="5">
    <source>
        <dbReference type="ARBA" id="ARBA00022840"/>
    </source>
</evidence>
<evidence type="ECO:0000313" key="12">
    <source>
        <dbReference type="EMBL" id="PNH08602.1"/>
    </source>
</evidence>
<keyword evidence="3 10" id="KW-0812">Transmembrane</keyword>
<dbReference type="GO" id="GO:0005524">
    <property type="term" value="F:ATP binding"/>
    <property type="evidence" value="ECO:0007669"/>
    <property type="project" value="UniProtKB-KW"/>
</dbReference>
<comment type="caution">
    <text evidence="12">The sequence shown here is derived from an EMBL/GenBank/DDBJ whole genome shotgun (WGS) entry which is preliminary data.</text>
</comment>
<evidence type="ECO:0000256" key="6">
    <source>
        <dbReference type="ARBA" id="ARBA00022842"/>
    </source>
</evidence>
<dbReference type="FunFam" id="2.70.150.10:FF:000160">
    <property type="entry name" value="Sarcoplasmic/endoplasmic reticulum calcium ATPase 1"/>
    <property type="match status" value="1"/>
</dbReference>
<sequence length="326" mass="35167">MAALAGGPPFAPWSATTAEVLKALDVSLEQGLTEEKVAARREKHGFNELEKEAKQSIWSMLAEQFEDTLVRILLLAAIVSFALAWFEEDAHEEGIRAFIEPLVILLILILNAAVGVWQESNAESALEALKELQTETAHVTRNGKMVSDLPSRELLPGDVVHMHVGDKVPADCRVMVLRSATASLTGESVAVNKGTDPVPDPDCELQAGKAKASTLSLSVLVAIEMFNALNALSEDGSLLSMPPWANPWLLVAIVISFSLHCVILYIPVLASVFAIVPLSWPEWQLVLLWSLPVILIDEVLKAAGRALHASGKLRARAAAAAAKKQQ</sequence>
<keyword evidence="6" id="KW-0460">Magnesium</keyword>
<evidence type="ECO:0000256" key="9">
    <source>
        <dbReference type="ARBA" id="ARBA00023136"/>
    </source>
</evidence>
<dbReference type="SUPFAM" id="SSF81653">
    <property type="entry name" value="Calcium ATPase, transduction domain A"/>
    <property type="match status" value="1"/>
</dbReference>
<feature type="transmembrane region" description="Helical" evidence="10">
    <location>
        <begin position="68"/>
        <end position="86"/>
    </location>
</feature>
<dbReference type="InterPro" id="IPR023298">
    <property type="entry name" value="ATPase_P-typ_TM_dom_sf"/>
</dbReference>
<accession>A0A2J8A7U0</accession>
<evidence type="ECO:0000256" key="4">
    <source>
        <dbReference type="ARBA" id="ARBA00022741"/>
    </source>
</evidence>
<dbReference type="SMART" id="SM00831">
    <property type="entry name" value="Cation_ATPase_N"/>
    <property type="match status" value="1"/>
</dbReference>
<dbReference type="InterPro" id="IPR004014">
    <property type="entry name" value="ATPase_P-typ_cation-transptr_N"/>
</dbReference>
<comment type="subcellular location">
    <subcellularLocation>
        <location evidence="1">Endomembrane system</location>
        <topology evidence="1">Multi-pass membrane protein</topology>
    </subcellularLocation>
</comment>
<feature type="transmembrane region" description="Helical" evidence="10">
    <location>
        <begin position="286"/>
        <end position="304"/>
    </location>
</feature>
<dbReference type="InterPro" id="IPR008250">
    <property type="entry name" value="ATPase_P-typ_transduc_dom_A_sf"/>
</dbReference>
<protein>
    <submittedName>
        <fullName evidence="12">Calcium-transporting ATPase, endoplasmic reticulum-type</fullName>
    </submittedName>
</protein>
<evidence type="ECO:0000256" key="10">
    <source>
        <dbReference type="SAM" id="Phobius"/>
    </source>
</evidence>
<name>A0A2J8A7U0_9CHLO</name>
<proteinExistence type="predicted"/>
<dbReference type="GO" id="GO:0012505">
    <property type="term" value="C:endomembrane system"/>
    <property type="evidence" value="ECO:0007669"/>
    <property type="project" value="UniProtKB-SubCell"/>
</dbReference>
<dbReference type="EMBL" id="PGGS01000123">
    <property type="protein sequence ID" value="PNH08602.1"/>
    <property type="molecule type" value="Genomic_DNA"/>
</dbReference>
<dbReference type="Pfam" id="PF00689">
    <property type="entry name" value="Cation_ATPase_C"/>
    <property type="match status" value="1"/>
</dbReference>
<keyword evidence="8 10" id="KW-1133">Transmembrane helix</keyword>
<dbReference type="Pfam" id="PF00690">
    <property type="entry name" value="Cation_ATPase_N"/>
    <property type="match status" value="1"/>
</dbReference>
<feature type="domain" description="Cation-transporting P-type ATPase N-terminal" evidence="11">
    <location>
        <begin position="11"/>
        <end position="85"/>
    </location>
</feature>
<reference evidence="12 13" key="1">
    <citation type="journal article" date="2017" name="Mol. Biol. Evol.">
        <title>The 4-celled Tetrabaena socialis nuclear genome reveals the essential components for genetic control of cell number at the origin of multicellularity in the volvocine lineage.</title>
        <authorList>
            <person name="Featherston J."/>
            <person name="Arakaki Y."/>
            <person name="Hanschen E.R."/>
            <person name="Ferris P.J."/>
            <person name="Michod R.E."/>
            <person name="Olson B.J.S.C."/>
            <person name="Nozaki H."/>
            <person name="Durand P.M."/>
        </authorList>
    </citation>
    <scope>NUCLEOTIDE SEQUENCE [LARGE SCALE GENOMIC DNA]</scope>
    <source>
        <strain evidence="12 13">NIES-571</strain>
    </source>
</reference>
<keyword evidence="2" id="KW-0597">Phosphoprotein</keyword>
<gene>
    <name evidence="12" type="ORF">TSOC_004855</name>
</gene>
<evidence type="ECO:0000256" key="3">
    <source>
        <dbReference type="ARBA" id="ARBA00022692"/>
    </source>
</evidence>
<keyword evidence="9 10" id="KW-0472">Membrane</keyword>
<dbReference type="InterPro" id="IPR006068">
    <property type="entry name" value="ATPase_P-typ_cation-transptr_C"/>
</dbReference>
<evidence type="ECO:0000256" key="8">
    <source>
        <dbReference type="ARBA" id="ARBA00022989"/>
    </source>
</evidence>
<dbReference type="PANTHER" id="PTHR42861">
    <property type="entry name" value="CALCIUM-TRANSPORTING ATPASE"/>
    <property type="match status" value="1"/>
</dbReference>
<dbReference type="OrthoDB" id="3352408at2759"/>
<evidence type="ECO:0000256" key="2">
    <source>
        <dbReference type="ARBA" id="ARBA00022553"/>
    </source>
</evidence>
<evidence type="ECO:0000256" key="7">
    <source>
        <dbReference type="ARBA" id="ARBA00022967"/>
    </source>
</evidence>
<evidence type="ECO:0000313" key="13">
    <source>
        <dbReference type="Proteomes" id="UP000236333"/>
    </source>
</evidence>
<dbReference type="SUPFAM" id="SSF81665">
    <property type="entry name" value="Calcium ATPase, transmembrane domain M"/>
    <property type="match status" value="2"/>
</dbReference>
<organism evidence="12 13">
    <name type="scientific">Tetrabaena socialis</name>
    <dbReference type="NCBI Taxonomy" id="47790"/>
    <lineage>
        <taxon>Eukaryota</taxon>
        <taxon>Viridiplantae</taxon>
        <taxon>Chlorophyta</taxon>
        <taxon>core chlorophytes</taxon>
        <taxon>Chlorophyceae</taxon>
        <taxon>CS clade</taxon>
        <taxon>Chlamydomonadales</taxon>
        <taxon>Tetrabaenaceae</taxon>
        <taxon>Tetrabaena</taxon>
    </lineage>
</organism>
<keyword evidence="4" id="KW-0547">Nucleotide-binding</keyword>
<keyword evidence="5" id="KW-0067">ATP-binding</keyword>